<dbReference type="SUPFAM" id="SSF49899">
    <property type="entry name" value="Concanavalin A-like lectins/glucanases"/>
    <property type="match status" value="1"/>
</dbReference>
<name>A0AAD4KTB8_9EURO</name>
<feature type="signal peptide" evidence="2">
    <location>
        <begin position="1"/>
        <end position="18"/>
    </location>
</feature>
<accession>A0AAD4KTB8</accession>
<feature type="chain" id="PRO_5042188435" evidence="2">
    <location>
        <begin position="19"/>
        <end position="251"/>
    </location>
</feature>
<keyword evidence="4" id="KW-1185">Reference proteome</keyword>
<reference evidence="3" key="1">
    <citation type="submission" date="2021-12" db="EMBL/GenBank/DDBJ databases">
        <title>Convergent genome expansion in fungi linked to evolution of root-endophyte symbiosis.</title>
        <authorList>
            <consortium name="DOE Joint Genome Institute"/>
            <person name="Ke Y.-H."/>
            <person name="Bonito G."/>
            <person name="Liao H.-L."/>
            <person name="Looney B."/>
            <person name="Rojas-Flechas A."/>
            <person name="Nash J."/>
            <person name="Hameed K."/>
            <person name="Schadt C."/>
            <person name="Martin F."/>
            <person name="Crous P.W."/>
            <person name="Miettinen O."/>
            <person name="Magnuson J.K."/>
            <person name="Labbe J."/>
            <person name="Jacobson D."/>
            <person name="Doktycz M.J."/>
            <person name="Veneault-Fourrey C."/>
            <person name="Kuo A."/>
            <person name="Mondo S."/>
            <person name="Calhoun S."/>
            <person name="Riley R."/>
            <person name="Ohm R."/>
            <person name="LaButti K."/>
            <person name="Andreopoulos B."/>
            <person name="Pangilinan J."/>
            <person name="Nolan M."/>
            <person name="Tritt A."/>
            <person name="Clum A."/>
            <person name="Lipzen A."/>
            <person name="Daum C."/>
            <person name="Barry K."/>
            <person name="Grigoriev I.V."/>
            <person name="Vilgalys R."/>
        </authorList>
    </citation>
    <scope>NUCLEOTIDE SEQUENCE</scope>
    <source>
        <strain evidence="3">PMI_201</strain>
    </source>
</reference>
<evidence type="ECO:0000256" key="2">
    <source>
        <dbReference type="SAM" id="SignalP"/>
    </source>
</evidence>
<gene>
    <name evidence="3" type="ORF">BGW36DRAFT_427787</name>
</gene>
<protein>
    <submittedName>
        <fullName evidence="3">Uncharacterized protein</fullName>
    </submittedName>
</protein>
<dbReference type="Proteomes" id="UP001201262">
    <property type="component" value="Unassembled WGS sequence"/>
</dbReference>
<evidence type="ECO:0000313" key="3">
    <source>
        <dbReference type="EMBL" id="KAH8697842.1"/>
    </source>
</evidence>
<dbReference type="AlphaFoldDB" id="A0AAD4KTB8"/>
<dbReference type="GeneID" id="70250743"/>
<dbReference type="Gene3D" id="2.60.120.700">
    <property type="entry name" value="Peptidase G1"/>
    <property type="match status" value="1"/>
</dbReference>
<dbReference type="GO" id="GO:0006508">
    <property type="term" value="P:proteolysis"/>
    <property type="evidence" value="ECO:0007669"/>
    <property type="project" value="InterPro"/>
</dbReference>
<dbReference type="GO" id="GO:0070007">
    <property type="term" value="F:glutamic-type endopeptidase activity"/>
    <property type="evidence" value="ECO:0007669"/>
    <property type="project" value="InterPro"/>
</dbReference>
<keyword evidence="2" id="KW-0732">Signal</keyword>
<dbReference type="RefSeq" id="XP_046072543.1">
    <property type="nucleotide sequence ID" value="XM_046220456.1"/>
</dbReference>
<evidence type="ECO:0000313" key="4">
    <source>
        <dbReference type="Proteomes" id="UP001201262"/>
    </source>
</evidence>
<dbReference type="InterPro" id="IPR000250">
    <property type="entry name" value="Peptidase_G1"/>
</dbReference>
<organism evidence="3 4">
    <name type="scientific">Talaromyces proteolyticus</name>
    <dbReference type="NCBI Taxonomy" id="1131652"/>
    <lineage>
        <taxon>Eukaryota</taxon>
        <taxon>Fungi</taxon>
        <taxon>Dikarya</taxon>
        <taxon>Ascomycota</taxon>
        <taxon>Pezizomycotina</taxon>
        <taxon>Eurotiomycetes</taxon>
        <taxon>Eurotiomycetidae</taxon>
        <taxon>Eurotiales</taxon>
        <taxon>Trichocomaceae</taxon>
        <taxon>Talaromyces</taxon>
        <taxon>Talaromyces sect. Bacilispori</taxon>
    </lineage>
</organism>
<comment type="caution">
    <text evidence="3">The sequence shown here is derived from an EMBL/GenBank/DDBJ whole genome shotgun (WGS) entry which is preliminary data.</text>
</comment>
<sequence length="251" mass="27162">MKPSGLASASILFGLALSKSTISIPSRPRQTYPYMPVSIDLSSPHAPLGDVVIGAHIVGAMMTEGNYSHISGTFTVPTPAVPPGGKASNMYCVRVELRMCSDCISGPVYTIGSSSCTENGSYMFSLYYENGTLHPYASASDEIRITVDAYAGNFTVENLSLGENTSKVFVNNPHRSLTMSRVVWGMELPFESETADFGTVQFGDFSAVRYSKLVDLNGSKPLRLLFNNSNPQFTIAPTITDHSMTIKYPVK</sequence>
<dbReference type="Pfam" id="PF01828">
    <property type="entry name" value="Peptidase_A4"/>
    <property type="match status" value="1"/>
</dbReference>
<dbReference type="EMBL" id="JAJTJA010000006">
    <property type="protein sequence ID" value="KAH8697842.1"/>
    <property type="molecule type" value="Genomic_DNA"/>
</dbReference>
<evidence type="ECO:0000256" key="1">
    <source>
        <dbReference type="PIRSR" id="PIRSR600250-50"/>
    </source>
</evidence>
<dbReference type="InterPro" id="IPR013320">
    <property type="entry name" value="ConA-like_dom_sf"/>
</dbReference>
<feature type="active site" description="Proton acceptor" evidence="1">
    <location>
        <position position="187"/>
    </location>
</feature>
<dbReference type="InterPro" id="IPR038656">
    <property type="entry name" value="Peptidase_G1_sf"/>
</dbReference>
<proteinExistence type="predicted"/>